<evidence type="ECO:0000256" key="3">
    <source>
        <dbReference type="ARBA" id="ARBA00022475"/>
    </source>
</evidence>
<sequence length="177" mass="19741">MRFFLVSGDFSIIDCIGKAKWPAVLGCIFLILGLSMAILVTCEVFYKTESSEIKLESPLRILPNKKVTRVINPLPVLFYPDGQEDVDAEQERFRITRKFASDTLLMAAPIARVSVKVVGLLCDKDNHAGMVIIDGSGRQQSYVSGEAINDTYPIMKIFSDRIVINENGFYAALMLEN</sequence>
<dbReference type="AlphaFoldDB" id="A0A5Q2VEU9"/>
<keyword evidence="5 9" id="KW-0812">Transmembrane</keyword>
<evidence type="ECO:0000256" key="2">
    <source>
        <dbReference type="ARBA" id="ARBA00022448"/>
    </source>
</evidence>
<evidence type="ECO:0000256" key="7">
    <source>
        <dbReference type="ARBA" id="ARBA00022989"/>
    </source>
</evidence>
<evidence type="ECO:0000259" key="10">
    <source>
        <dbReference type="Pfam" id="PF11356"/>
    </source>
</evidence>
<keyword evidence="3" id="KW-1003">Cell membrane</keyword>
<evidence type="ECO:0000256" key="8">
    <source>
        <dbReference type="ARBA" id="ARBA00023136"/>
    </source>
</evidence>
<gene>
    <name evidence="11" type="ORF">GHV41_14220</name>
</gene>
<comment type="subcellular location">
    <subcellularLocation>
        <location evidence="1">Cell inner membrane</location>
    </subcellularLocation>
</comment>
<protein>
    <recommendedName>
        <fullName evidence="10">Type II secretion system protein GspC N-terminal domain-containing protein</fullName>
    </recommendedName>
</protein>
<evidence type="ECO:0000313" key="11">
    <source>
        <dbReference type="EMBL" id="QGH61913.1"/>
    </source>
</evidence>
<evidence type="ECO:0000256" key="4">
    <source>
        <dbReference type="ARBA" id="ARBA00022519"/>
    </source>
</evidence>
<keyword evidence="7 9" id="KW-1133">Transmembrane helix</keyword>
<dbReference type="RefSeq" id="WP_153858953.1">
    <property type="nucleotide sequence ID" value="NZ_CP045913.1"/>
</dbReference>
<name>A0A5Q2VEU9_SERPR</name>
<evidence type="ECO:0000256" key="5">
    <source>
        <dbReference type="ARBA" id="ARBA00022692"/>
    </source>
</evidence>
<evidence type="ECO:0000256" key="1">
    <source>
        <dbReference type="ARBA" id="ARBA00004533"/>
    </source>
</evidence>
<evidence type="ECO:0000256" key="9">
    <source>
        <dbReference type="SAM" id="Phobius"/>
    </source>
</evidence>
<proteinExistence type="predicted"/>
<evidence type="ECO:0000256" key="6">
    <source>
        <dbReference type="ARBA" id="ARBA00022927"/>
    </source>
</evidence>
<feature type="domain" description="Type II secretion system protein GspC N-terminal" evidence="10">
    <location>
        <begin position="106"/>
        <end position="175"/>
    </location>
</feature>
<evidence type="ECO:0000313" key="12">
    <source>
        <dbReference type="Proteomes" id="UP000381260"/>
    </source>
</evidence>
<organism evidence="11 12">
    <name type="scientific">Serratia proteamaculans</name>
    <dbReference type="NCBI Taxonomy" id="28151"/>
    <lineage>
        <taxon>Bacteria</taxon>
        <taxon>Pseudomonadati</taxon>
        <taxon>Pseudomonadota</taxon>
        <taxon>Gammaproteobacteria</taxon>
        <taxon>Enterobacterales</taxon>
        <taxon>Yersiniaceae</taxon>
        <taxon>Serratia</taxon>
    </lineage>
</organism>
<dbReference type="GO" id="GO:0015031">
    <property type="term" value="P:protein transport"/>
    <property type="evidence" value="ECO:0007669"/>
    <property type="project" value="UniProtKB-KW"/>
</dbReference>
<feature type="transmembrane region" description="Helical" evidence="9">
    <location>
        <begin position="21"/>
        <end position="46"/>
    </location>
</feature>
<dbReference type="GO" id="GO:0005886">
    <property type="term" value="C:plasma membrane"/>
    <property type="evidence" value="ECO:0007669"/>
    <property type="project" value="UniProtKB-SubCell"/>
</dbReference>
<keyword evidence="4" id="KW-0997">Cell inner membrane</keyword>
<dbReference type="Gene3D" id="2.30.30.830">
    <property type="match status" value="1"/>
</dbReference>
<keyword evidence="2" id="KW-0813">Transport</keyword>
<dbReference type="InterPro" id="IPR024961">
    <property type="entry name" value="T2SS_GspC_N"/>
</dbReference>
<dbReference type="EMBL" id="CP045913">
    <property type="protein sequence ID" value="QGH61913.1"/>
    <property type="molecule type" value="Genomic_DNA"/>
</dbReference>
<accession>A0A5Q2VEU9</accession>
<dbReference type="Proteomes" id="UP000381260">
    <property type="component" value="Chromosome"/>
</dbReference>
<keyword evidence="6" id="KW-0653">Protein transport</keyword>
<reference evidence="11 12" key="1">
    <citation type="submission" date="2019-11" db="EMBL/GenBank/DDBJ databases">
        <title>The Phosphoenolpyruvate Phosphotransferase System Regulates Serratia proteamaculans 336X Biofilm Formation and Wheat Roots colonization.</title>
        <authorList>
            <person name="Liu F."/>
        </authorList>
    </citation>
    <scope>NUCLEOTIDE SEQUENCE [LARGE SCALE GENOMIC DNA]</scope>
    <source>
        <strain evidence="11 12">336X</strain>
    </source>
</reference>
<dbReference type="Pfam" id="PF11356">
    <property type="entry name" value="T2SSC"/>
    <property type="match status" value="1"/>
</dbReference>
<keyword evidence="8 9" id="KW-0472">Membrane</keyword>